<accession>K1LIJ0</accession>
<dbReference type="PRINTS" id="PR01997">
    <property type="entry name" value="MTP2FAMILY"/>
</dbReference>
<dbReference type="AlphaFoldDB" id="K1LIJ0"/>
<dbReference type="NCBIfam" id="TIGR02126">
    <property type="entry name" value="phgtail_TP901_1"/>
    <property type="match status" value="1"/>
</dbReference>
<name>K1LIJ0_9LACT</name>
<proteinExistence type="predicted"/>
<dbReference type="InterPro" id="IPR011855">
    <property type="entry name" value="Phgtail_TP901_1"/>
</dbReference>
<evidence type="ECO:0000313" key="2">
    <source>
        <dbReference type="Proteomes" id="UP000004465"/>
    </source>
</evidence>
<dbReference type="InterPro" id="IPR022345">
    <property type="entry name" value="Phage_69_Orf23_MTP"/>
</dbReference>
<dbReference type="PATRIC" id="fig|883111.3.peg.655"/>
<dbReference type="Proteomes" id="UP000004465">
    <property type="component" value="Unassembled WGS sequence"/>
</dbReference>
<dbReference type="RefSeq" id="WP_006907970.1">
    <property type="nucleotide sequence ID" value="NZ_JH932292.1"/>
</dbReference>
<keyword evidence="2" id="KW-1185">Reference proteome</keyword>
<reference evidence="1 2" key="1">
    <citation type="submission" date="2012-07" db="EMBL/GenBank/DDBJ databases">
        <title>The Genome Sequence of Facklamia hominis CCUG 36813.</title>
        <authorList>
            <consortium name="The Broad Institute Genome Sequencing Platform"/>
            <person name="Earl A."/>
            <person name="Ward D."/>
            <person name="Feldgarden M."/>
            <person name="Gevers D."/>
            <person name="Huys G."/>
            <person name="Walker B."/>
            <person name="Young S.K."/>
            <person name="Zeng Q."/>
            <person name="Gargeya S."/>
            <person name="Fitzgerald M."/>
            <person name="Haas B."/>
            <person name="Abouelleil A."/>
            <person name="Alvarado L."/>
            <person name="Arachchi H.M."/>
            <person name="Berlin A.M."/>
            <person name="Chapman S.B."/>
            <person name="Goldberg J."/>
            <person name="Griggs A."/>
            <person name="Gujja S."/>
            <person name="Hansen M."/>
            <person name="Howarth C."/>
            <person name="Imamovic A."/>
            <person name="Larimer J."/>
            <person name="McCowen C."/>
            <person name="Montmayeur A."/>
            <person name="Murphy C."/>
            <person name="Neiman D."/>
            <person name="Pearson M."/>
            <person name="Priest M."/>
            <person name="Roberts A."/>
            <person name="Saif S."/>
            <person name="Shea T."/>
            <person name="Sisk P."/>
            <person name="Sykes S."/>
            <person name="Wortman J."/>
            <person name="Nusbaum C."/>
            <person name="Birren B."/>
        </authorList>
    </citation>
    <scope>NUCLEOTIDE SEQUENCE [LARGE SCALE GENOMIC DNA]</scope>
    <source>
        <strain evidence="1 2">CCUG 36813</strain>
    </source>
</reference>
<comment type="caution">
    <text evidence="1">The sequence shown here is derived from an EMBL/GenBank/DDBJ whole genome shotgun (WGS) entry which is preliminary data.</text>
</comment>
<gene>
    <name evidence="1" type="ORF">HMPREF9706_00651</name>
</gene>
<sequence>MAKSITMPIRGRDKVLFFRLLQDAAKGAAARLALQVEHEWKYERDNEPVQTKDGAIVQGGGLEVTLEVNAISTRDELNKMLWESVKKGLKVEVWEVDLASATEGEANTYSALYAQGNLNEWTIPANVEELEELSTTMAIDGQPISGKVTLTEEEVKEIEAIYEFTDLKAKA</sequence>
<dbReference type="HOGENOM" id="CLU_110734_1_0_9"/>
<organism evidence="1 2">
    <name type="scientific">Facklamia hominis CCUG 36813</name>
    <dbReference type="NCBI Taxonomy" id="883111"/>
    <lineage>
        <taxon>Bacteria</taxon>
        <taxon>Bacillati</taxon>
        <taxon>Bacillota</taxon>
        <taxon>Bacilli</taxon>
        <taxon>Lactobacillales</taxon>
        <taxon>Aerococcaceae</taxon>
        <taxon>Facklamia</taxon>
    </lineage>
</organism>
<dbReference type="STRING" id="883111.HMPREF9706_00651"/>
<dbReference type="Pfam" id="PF06199">
    <property type="entry name" value="Phage_tail_2"/>
    <property type="match status" value="1"/>
</dbReference>
<dbReference type="EMBL" id="AGZD01000007">
    <property type="protein sequence ID" value="EKB54461.1"/>
    <property type="molecule type" value="Genomic_DNA"/>
</dbReference>
<protein>
    <submittedName>
        <fullName evidence="1">TP901-1 family phage major tail protein</fullName>
    </submittedName>
</protein>
<evidence type="ECO:0000313" key="1">
    <source>
        <dbReference type="EMBL" id="EKB54461.1"/>
    </source>
</evidence>
<dbReference type="OrthoDB" id="2044969at2"/>